<name>A0A3P5YKE9_BRACM</name>
<organism evidence="2">
    <name type="scientific">Brassica campestris</name>
    <name type="common">Field mustard</name>
    <dbReference type="NCBI Taxonomy" id="3711"/>
    <lineage>
        <taxon>Eukaryota</taxon>
        <taxon>Viridiplantae</taxon>
        <taxon>Streptophyta</taxon>
        <taxon>Embryophyta</taxon>
        <taxon>Tracheophyta</taxon>
        <taxon>Spermatophyta</taxon>
        <taxon>Magnoliopsida</taxon>
        <taxon>eudicotyledons</taxon>
        <taxon>Gunneridae</taxon>
        <taxon>Pentapetalae</taxon>
        <taxon>rosids</taxon>
        <taxon>malvids</taxon>
        <taxon>Brassicales</taxon>
        <taxon>Brassicaceae</taxon>
        <taxon>Brassiceae</taxon>
        <taxon>Brassica</taxon>
    </lineage>
</organism>
<evidence type="ECO:0000313" key="3">
    <source>
        <dbReference type="EnsemblPlants" id="Bra010014.1-P"/>
    </source>
</evidence>
<dbReference type="AlphaFoldDB" id="A0A3P5YKE9"/>
<reference evidence="4" key="1">
    <citation type="journal article" date="2011" name="Nat. Genet.">
        <title>The genome of the mesopolyploid crop species Brassica rapa.</title>
        <authorList>
            <consortium name="Brassica rapa Genome Sequencing Project Consortium"/>
            <person name="Wang X."/>
            <person name="Wang H."/>
            <person name="Wang J."/>
            <person name="Sun R."/>
            <person name="Wu J."/>
            <person name="Liu S."/>
            <person name="Bai Y."/>
            <person name="Mun J.H."/>
            <person name="Bancroft I."/>
            <person name="Cheng F."/>
            <person name="Huang S."/>
            <person name="Li X."/>
            <person name="Hua W."/>
            <person name="Wang J."/>
            <person name="Wang X."/>
            <person name="Freeling M."/>
            <person name="Pires J.C."/>
            <person name="Paterson A.H."/>
            <person name="Chalhoub B."/>
            <person name="Wang B."/>
            <person name="Hayward A."/>
            <person name="Sharpe A.G."/>
            <person name="Park B.S."/>
            <person name="Weisshaar B."/>
            <person name="Liu B."/>
            <person name="Li B."/>
            <person name="Liu B."/>
            <person name="Tong C."/>
            <person name="Song C."/>
            <person name="Duran C."/>
            <person name="Peng C."/>
            <person name="Geng C."/>
            <person name="Koh C."/>
            <person name="Lin C."/>
            <person name="Edwards D."/>
            <person name="Mu D."/>
            <person name="Shen D."/>
            <person name="Soumpourou E."/>
            <person name="Li F."/>
            <person name="Fraser F."/>
            <person name="Conant G."/>
            <person name="Lassalle G."/>
            <person name="King G.J."/>
            <person name="Bonnema G."/>
            <person name="Tang H."/>
            <person name="Wang H."/>
            <person name="Belcram H."/>
            <person name="Zhou H."/>
            <person name="Hirakawa H."/>
            <person name="Abe H."/>
            <person name="Guo H."/>
            <person name="Wang H."/>
            <person name="Jin H."/>
            <person name="Parkin I.A."/>
            <person name="Batley J."/>
            <person name="Kim J.S."/>
            <person name="Just J."/>
            <person name="Li J."/>
            <person name="Xu J."/>
            <person name="Deng J."/>
            <person name="Kim J.A."/>
            <person name="Li J."/>
            <person name="Yu J."/>
            <person name="Meng J."/>
            <person name="Wang J."/>
            <person name="Min J."/>
            <person name="Poulain J."/>
            <person name="Wang J."/>
            <person name="Hatakeyama K."/>
            <person name="Wu K."/>
            <person name="Wang L."/>
            <person name="Fang L."/>
            <person name="Trick M."/>
            <person name="Links M.G."/>
            <person name="Zhao M."/>
            <person name="Jin M."/>
            <person name="Ramchiary N."/>
            <person name="Drou N."/>
            <person name="Berkman P.J."/>
            <person name="Cai Q."/>
            <person name="Huang Q."/>
            <person name="Li R."/>
            <person name="Tabata S."/>
            <person name="Cheng S."/>
            <person name="Zhang S."/>
            <person name="Zhang S."/>
            <person name="Huang S."/>
            <person name="Sato S."/>
            <person name="Sun S."/>
            <person name="Kwon S.J."/>
            <person name="Choi S.R."/>
            <person name="Lee T.H."/>
            <person name="Fan W."/>
            <person name="Zhao X."/>
            <person name="Tan X."/>
            <person name="Xu X."/>
            <person name="Wang Y."/>
            <person name="Qiu Y."/>
            <person name="Yin Y."/>
            <person name="Li Y."/>
            <person name="Du Y."/>
            <person name="Liao Y."/>
            <person name="Lim Y."/>
            <person name="Narusaka Y."/>
            <person name="Wang Y."/>
            <person name="Wang Z."/>
            <person name="Li Z."/>
            <person name="Wang Z."/>
            <person name="Xiong Z."/>
            <person name="Zhang Z."/>
        </authorList>
    </citation>
    <scope>NUCLEOTIDE SEQUENCE [LARGE SCALE GENOMIC DNA]</scope>
    <source>
        <strain evidence="4">cv. Chiifu-401-42</strain>
    </source>
</reference>
<dbReference type="HOGENOM" id="CLU_2657954_0_0_1"/>
<dbReference type="EnsemblPlants" id="Bra010014.1">
    <property type="protein sequence ID" value="Bra010014.1-P"/>
    <property type="gene ID" value="Bra010014"/>
</dbReference>
<dbReference type="Proteomes" id="UP000011750">
    <property type="component" value="Chromosome A06"/>
</dbReference>
<gene>
    <name evidence="2" type="ORF">BRAA06T26727Z</name>
    <name evidence="1" type="ORF">BRAPAZ1V2_A06P45700.2</name>
</gene>
<evidence type="ECO:0000313" key="1">
    <source>
        <dbReference type="EMBL" id="CAG7872330.1"/>
    </source>
</evidence>
<sequence length="76" mass="8774">MSFEEEEKEEETFKHTLLVLREVSRIEPHLWDTSVANGFSPIRYGSADSTSYRGRIDARSGARIRTLAIYSRLVLK</sequence>
<accession>M4D0L6</accession>
<proteinExistence type="predicted"/>
<dbReference type="Gramene" id="Bra010014.1">
    <property type="protein sequence ID" value="Bra010014.1-P"/>
    <property type="gene ID" value="Bra010014"/>
</dbReference>
<dbReference type="Proteomes" id="UP000694005">
    <property type="component" value="Chromosome A06"/>
</dbReference>
<reference evidence="2" key="3">
    <citation type="submission" date="2018-11" db="EMBL/GenBank/DDBJ databases">
        <authorList>
            <consortium name="Genoscope - CEA"/>
            <person name="William W."/>
        </authorList>
    </citation>
    <scope>NUCLEOTIDE SEQUENCE</scope>
</reference>
<evidence type="ECO:0000313" key="4">
    <source>
        <dbReference type="Proteomes" id="UP000011750"/>
    </source>
</evidence>
<dbReference type="EMBL" id="LR031569">
    <property type="protein sequence ID" value="VDC68187.1"/>
    <property type="molecule type" value="Genomic_DNA"/>
</dbReference>
<protein>
    <submittedName>
        <fullName evidence="2 3">Uncharacterized protein</fullName>
    </submittedName>
</protein>
<reference evidence="3" key="4">
    <citation type="submission" date="2023-03" db="UniProtKB">
        <authorList>
            <consortium name="EnsemblPlants"/>
        </authorList>
    </citation>
    <scope>IDENTIFICATION</scope>
    <source>
        <strain evidence="3">cv. Chiifu-401-42</strain>
    </source>
</reference>
<dbReference type="Gramene" id="A06p45700.2_BraZ1">
    <property type="protein sequence ID" value="A06p45700.2_BraZ1.CDS.1"/>
    <property type="gene ID" value="A06g45700.2_BraZ1"/>
</dbReference>
<accession>A0A3P5YKE9</accession>
<dbReference type="EMBL" id="LS974622">
    <property type="protein sequence ID" value="CAG7872330.1"/>
    <property type="molecule type" value="Genomic_DNA"/>
</dbReference>
<reference evidence="4" key="2">
    <citation type="journal article" date="2018" name="Hortic Res">
        <title>Improved Brassica rapa reference genome by single-molecule sequencing and chromosome conformation capture technologies.</title>
        <authorList>
            <person name="Zhang L."/>
            <person name="Cai X."/>
            <person name="Wu J."/>
            <person name="Liu M."/>
            <person name="Grob S."/>
            <person name="Cheng F."/>
            <person name="Liang J."/>
            <person name="Cai C."/>
            <person name="Liu Z."/>
            <person name="Liu B."/>
            <person name="Wang F."/>
            <person name="Li S."/>
            <person name="Liu F."/>
            <person name="Li X."/>
            <person name="Cheng L."/>
            <person name="Yang W."/>
            <person name="Li M.H."/>
            <person name="Grossniklaus U."/>
            <person name="Zheng H."/>
            <person name="Wang X."/>
        </authorList>
    </citation>
    <scope>NUCLEOTIDE SEQUENCE [LARGE SCALE GENOMIC DNA]</scope>
    <source>
        <strain evidence="4">cv. Chiifu-401-42</strain>
    </source>
</reference>
<evidence type="ECO:0000313" key="2">
    <source>
        <dbReference type="EMBL" id="VDC68187.1"/>
    </source>
</evidence>
<keyword evidence="4" id="KW-1185">Reference proteome</keyword>